<dbReference type="InterPro" id="IPR051348">
    <property type="entry name" value="U-box_ubiquitin_ligases"/>
</dbReference>
<proteinExistence type="predicted"/>
<feature type="domain" description="U-box" evidence="7">
    <location>
        <begin position="1"/>
        <end position="68"/>
    </location>
</feature>
<evidence type="ECO:0000313" key="8">
    <source>
        <dbReference type="EMBL" id="PHT42709.1"/>
    </source>
</evidence>
<evidence type="ECO:0000259" key="7">
    <source>
        <dbReference type="PROSITE" id="PS51698"/>
    </source>
</evidence>
<comment type="pathway">
    <text evidence="3">Protein modification; protein ubiquitination.</text>
</comment>
<accession>A0A2G2WC09</accession>
<dbReference type="STRING" id="33114.A0A2G2WC09"/>
<evidence type="ECO:0000256" key="1">
    <source>
        <dbReference type="ARBA" id="ARBA00000900"/>
    </source>
</evidence>
<dbReference type="InterPro" id="IPR003613">
    <property type="entry name" value="Ubox_domain"/>
</dbReference>
<dbReference type="PANTHER" id="PTHR45647">
    <property type="entry name" value="OS02G0152300 PROTEIN"/>
    <property type="match status" value="1"/>
</dbReference>
<dbReference type="OrthoDB" id="10064100at2759"/>
<evidence type="ECO:0000256" key="6">
    <source>
        <dbReference type="ARBA" id="ARBA00022786"/>
    </source>
</evidence>
<dbReference type="Proteomes" id="UP000224567">
    <property type="component" value="Unassembled WGS sequence"/>
</dbReference>
<reference evidence="9" key="2">
    <citation type="journal article" date="2017" name="J. Anim. Genet.">
        <title>Multiple reference genome sequences of hot pepper reveal the massive evolution of plant disease resistance genes by retroduplication.</title>
        <authorList>
            <person name="Kim S."/>
            <person name="Park J."/>
            <person name="Yeom S.-I."/>
            <person name="Kim Y.-M."/>
            <person name="Seo E."/>
            <person name="Kim K.-T."/>
            <person name="Kim M.-S."/>
            <person name="Lee J.M."/>
            <person name="Cheong K."/>
            <person name="Shin H.-S."/>
            <person name="Kim S.-B."/>
            <person name="Han K."/>
            <person name="Lee J."/>
            <person name="Park M."/>
            <person name="Lee H.-A."/>
            <person name="Lee H.-Y."/>
            <person name="Lee Y."/>
            <person name="Oh S."/>
            <person name="Lee J.H."/>
            <person name="Choi E."/>
            <person name="Choi E."/>
            <person name="Lee S.E."/>
            <person name="Jeon J."/>
            <person name="Kim H."/>
            <person name="Choi G."/>
            <person name="Song H."/>
            <person name="Lee J."/>
            <person name="Lee S.-C."/>
            <person name="Kwon J.-K."/>
            <person name="Lee H.-Y."/>
            <person name="Koo N."/>
            <person name="Hong Y."/>
            <person name="Kim R.W."/>
            <person name="Kang W.-H."/>
            <person name="Huh J.H."/>
            <person name="Kang B.-C."/>
            <person name="Yang T.-J."/>
            <person name="Lee Y.-H."/>
            <person name="Bennetzen J.L."/>
            <person name="Choi D."/>
        </authorList>
    </citation>
    <scope>NUCLEOTIDE SEQUENCE [LARGE SCALE GENOMIC DNA]</scope>
    <source>
        <strain evidence="9">cv. PBC81</strain>
    </source>
</reference>
<name>A0A2G2WC09_CAPBA</name>
<dbReference type="GO" id="GO:0016567">
    <property type="term" value="P:protein ubiquitination"/>
    <property type="evidence" value="ECO:0007669"/>
    <property type="project" value="UniProtKB-UniPathway"/>
</dbReference>
<evidence type="ECO:0000256" key="2">
    <source>
        <dbReference type="ARBA" id="ARBA00003861"/>
    </source>
</evidence>
<dbReference type="SUPFAM" id="SSF57850">
    <property type="entry name" value="RING/U-box"/>
    <property type="match status" value="1"/>
</dbReference>
<keyword evidence="5" id="KW-0808">Transferase</keyword>
<dbReference type="EC" id="2.3.2.27" evidence="4"/>
<dbReference type="AlphaFoldDB" id="A0A2G2WC09"/>
<evidence type="ECO:0000313" key="9">
    <source>
        <dbReference type="Proteomes" id="UP000224567"/>
    </source>
</evidence>
<dbReference type="PROSITE" id="PS51698">
    <property type="entry name" value="U_BOX"/>
    <property type="match status" value="1"/>
</dbReference>
<dbReference type="InterPro" id="IPR013083">
    <property type="entry name" value="Znf_RING/FYVE/PHD"/>
</dbReference>
<dbReference type="PANTHER" id="PTHR45647:SF22">
    <property type="entry name" value="U-BOX DOMAIN-CONTAINING PROTEIN 32"/>
    <property type="match status" value="1"/>
</dbReference>
<dbReference type="EMBL" id="MLFT02000007">
    <property type="protein sequence ID" value="PHT42709.1"/>
    <property type="molecule type" value="Genomic_DNA"/>
</dbReference>
<evidence type="ECO:0000256" key="5">
    <source>
        <dbReference type="ARBA" id="ARBA00022679"/>
    </source>
</evidence>
<comment type="catalytic activity">
    <reaction evidence="1">
        <text>S-ubiquitinyl-[E2 ubiquitin-conjugating enzyme]-L-cysteine + [acceptor protein]-L-lysine = [E2 ubiquitin-conjugating enzyme]-L-cysteine + N(6)-ubiquitinyl-[acceptor protein]-L-lysine.</text>
        <dbReference type="EC" id="2.3.2.27"/>
    </reaction>
</comment>
<evidence type="ECO:0000256" key="4">
    <source>
        <dbReference type="ARBA" id="ARBA00012483"/>
    </source>
</evidence>
<dbReference type="UniPathway" id="UPA00143"/>
<keyword evidence="6" id="KW-0833">Ubl conjugation pathway</keyword>
<dbReference type="Gene3D" id="3.30.40.10">
    <property type="entry name" value="Zinc/RING finger domain, C3HC4 (zinc finger)"/>
    <property type="match status" value="1"/>
</dbReference>
<organism evidence="8 9">
    <name type="scientific">Capsicum baccatum</name>
    <name type="common">Peruvian pepper</name>
    <dbReference type="NCBI Taxonomy" id="33114"/>
    <lineage>
        <taxon>Eukaryota</taxon>
        <taxon>Viridiplantae</taxon>
        <taxon>Streptophyta</taxon>
        <taxon>Embryophyta</taxon>
        <taxon>Tracheophyta</taxon>
        <taxon>Spermatophyta</taxon>
        <taxon>Magnoliopsida</taxon>
        <taxon>eudicotyledons</taxon>
        <taxon>Gunneridae</taxon>
        <taxon>Pentapetalae</taxon>
        <taxon>asterids</taxon>
        <taxon>lamiids</taxon>
        <taxon>Solanales</taxon>
        <taxon>Solanaceae</taxon>
        <taxon>Solanoideae</taxon>
        <taxon>Capsiceae</taxon>
        <taxon>Capsicum</taxon>
    </lineage>
</organism>
<dbReference type="SMART" id="SM00504">
    <property type="entry name" value="Ubox"/>
    <property type="match status" value="1"/>
</dbReference>
<comment type="caution">
    <text evidence="8">The sequence shown here is derived from an EMBL/GenBank/DDBJ whole genome shotgun (WGS) entry which is preliminary data.</text>
</comment>
<gene>
    <name evidence="8" type="ORF">CQW23_16734</name>
</gene>
<sequence length="68" mass="7892">MAAAVQKLIQDVMKDPFRAVDGYIYEGDAIKEWLYSGHDNSPMTKLKLDTCDLIPNYAFYCTIQEWQQ</sequence>
<dbReference type="Pfam" id="PF04564">
    <property type="entry name" value="U-box"/>
    <property type="match status" value="1"/>
</dbReference>
<protein>
    <recommendedName>
        <fullName evidence="4">RING-type E3 ubiquitin transferase</fullName>
        <ecNumber evidence="4">2.3.2.27</ecNumber>
    </recommendedName>
</protein>
<evidence type="ECO:0000256" key="3">
    <source>
        <dbReference type="ARBA" id="ARBA00004906"/>
    </source>
</evidence>
<dbReference type="GO" id="GO:0061630">
    <property type="term" value="F:ubiquitin protein ligase activity"/>
    <property type="evidence" value="ECO:0007669"/>
    <property type="project" value="UniProtKB-EC"/>
</dbReference>
<keyword evidence="9" id="KW-1185">Reference proteome</keyword>
<comment type="function">
    <text evidence="2">Functions as an E3 ubiquitin ligase.</text>
</comment>
<reference evidence="8 9" key="1">
    <citation type="journal article" date="2017" name="Genome Biol.">
        <title>New reference genome sequences of hot pepper reveal the massive evolution of plant disease-resistance genes by retroduplication.</title>
        <authorList>
            <person name="Kim S."/>
            <person name="Park J."/>
            <person name="Yeom S.I."/>
            <person name="Kim Y.M."/>
            <person name="Seo E."/>
            <person name="Kim K.T."/>
            <person name="Kim M.S."/>
            <person name="Lee J.M."/>
            <person name="Cheong K."/>
            <person name="Shin H.S."/>
            <person name="Kim S.B."/>
            <person name="Han K."/>
            <person name="Lee J."/>
            <person name="Park M."/>
            <person name="Lee H.A."/>
            <person name="Lee H.Y."/>
            <person name="Lee Y."/>
            <person name="Oh S."/>
            <person name="Lee J.H."/>
            <person name="Choi E."/>
            <person name="Choi E."/>
            <person name="Lee S.E."/>
            <person name="Jeon J."/>
            <person name="Kim H."/>
            <person name="Choi G."/>
            <person name="Song H."/>
            <person name="Lee J."/>
            <person name="Lee S.C."/>
            <person name="Kwon J.K."/>
            <person name="Lee H.Y."/>
            <person name="Koo N."/>
            <person name="Hong Y."/>
            <person name="Kim R.W."/>
            <person name="Kang W.H."/>
            <person name="Huh J.H."/>
            <person name="Kang B.C."/>
            <person name="Yang T.J."/>
            <person name="Lee Y.H."/>
            <person name="Bennetzen J.L."/>
            <person name="Choi D."/>
        </authorList>
    </citation>
    <scope>NUCLEOTIDE SEQUENCE [LARGE SCALE GENOMIC DNA]</scope>
    <source>
        <strain evidence="9">cv. PBC81</strain>
    </source>
</reference>